<organism evidence="1">
    <name type="scientific">Anguilla anguilla</name>
    <name type="common">European freshwater eel</name>
    <name type="synonym">Muraena anguilla</name>
    <dbReference type="NCBI Taxonomy" id="7936"/>
    <lineage>
        <taxon>Eukaryota</taxon>
        <taxon>Metazoa</taxon>
        <taxon>Chordata</taxon>
        <taxon>Craniata</taxon>
        <taxon>Vertebrata</taxon>
        <taxon>Euteleostomi</taxon>
        <taxon>Actinopterygii</taxon>
        <taxon>Neopterygii</taxon>
        <taxon>Teleostei</taxon>
        <taxon>Anguilliformes</taxon>
        <taxon>Anguillidae</taxon>
        <taxon>Anguilla</taxon>
    </lineage>
</organism>
<reference evidence="1" key="1">
    <citation type="submission" date="2014-11" db="EMBL/GenBank/DDBJ databases">
        <authorList>
            <person name="Amaro Gonzalez C."/>
        </authorList>
    </citation>
    <scope>NUCLEOTIDE SEQUENCE</scope>
</reference>
<dbReference type="AlphaFoldDB" id="A0A0E9WVV2"/>
<proteinExistence type="predicted"/>
<evidence type="ECO:0000313" key="1">
    <source>
        <dbReference type="EMBL" id="JAH94311.1"/>
    </source>
</evidence>
<sequence length="74" mass="8900">MLLNLVPQTQTHSTLDTSKRLHFFKTLDTTVTIQDKEKMQGKYRRVRCWNIVQEKYPRNNFITAILSRKKIYTI</sequence>
<dbReference type="EMBL" id="GBXM01014266">
    <property type="protein sequence ID" value="JAH94311.1"/>
    <property type="molecule type" value="Transcribed_RNA"/>
</dbReference>
<reference evidence="1" key="2">
    <citation type="journal article" date="2015" name="Fish Shellfish Immunol.">
        <title>Early steps in the European eel (Anguilla anguilla)-Vibrio vulnificus interaction in the gills: Role of the RtxA13 toxin.</title>
        <authorList>
            <person name="Callol A."/>
            <person name="Pajuelo D."/>
            <person name="Ebbesson L."/>
            <person name="Teles M."/>
            <person name="MacKenzie S."/>
            <person name="Amaro C."/>
        </authorList>
    </citation>
    <scope>NUCLEOTIDE SEQUENCE</scope>
</reference>
<name>A0A0E9WVV2_ANGAN</name>
<protein>
    <submittedName>
        <fullName evidence="1">Uncharacterized protein</fullName>
    </submittedName>
</protein>
<accession>A0A0E9WVV2</accession>